<name>A0A1C7LPZ5_GRIFR</name>
<dbReference type="SUPFAM" id="SSF48576">
    <property type="entry name" value="Terpenoid synthases"/>
    <property type="match status" value="1"/>
</dbReference>
<dbReference type="EMBL" id="LUGG01000027">
    <property type="protein sequence ID" value="OBZ66821.1"/>
    <property type="molecule type" value="Genomic_DNA"/>
</dbReference>
<dbReference type="GO" id="GO:0016838">
    <property type="term" value="F:carbon-oxygen lyase activity, acting on phosphates"/>
    <property type="evidence" value="ECO:0007669"/>
    <property type="project" value="InterPro"/>
</dbReference>
<evidence type="ECO:0000256" key="1">
    <source>
        <dbReference type="ARBA" id="ARBA00007946"/>
    </source>
</evidence>
<sequence length="338" mass="38559">MFPPLRLWFGRRHPRITQKLSSLAGDHLRNGAWNAHDDTKQTIKDFLSSIDFRPRGFAPSNPALRHTVANEIASWNVNLGSTSKEKLFTESCSFAEKCFGHVGAEHQLYIAVYNAYMLYADDHCAGHPKSLLEFPQRIVNGDEQLDPIFDRYGTHIKKAYELWPSFGANIIVSSTMNFMTGTYIENTTKAMRISPSAIQYPDYHRELAGIASAYSVFNFPNSWRTSVDSYVQILPELNRFFNGGNDILSFYKESLSGETNNYIHLRATAERKTSVTVLRDLSCEIIDTVHRIKALVRGDRELEAVCEKYINGLVQYHMEAPRYRLNELGFPASFEHLS</sequence>
<dbReference type="STRING" id="5627.A0A1C7LPZ5"/>
<dbReference type="Gene3D" id="1.10.600.10">
    <property type="entry name" value="Farnesyl Diphosphate Synthase"/>
    <property type="match status" value="1"/>
</dbReference>
<evidence type="ECO:0000256" key="2">
    <source>
        <dbReference type="ARBA" id="ARBA00023239"/>
    </source>
</evidence>
<dbReference type="OrthoDB" id="2998174at2759"/>
<keyword evidence="2" id="KW-0456">Lyase</keyword>
<dbReference type="InterPro" id="IPR008949">
    <property type="entry name" value="Isoprenoid_synthase_dom_sf"/>
</dbReference>
<organism evidence="3 4">
    <name type="scientific">Grifola frondosa</name>
    <name type="common">Maitake</name>
    <name type="synonym">Polyporus frondosus</name>
    <dbReference type="NCBI Taxonomy" id="5627"/>
    <lineage>
        <taxon>Eukaryota</taxon>
        <taxon>Fungi</taxon>
        <taxon>Dikarya</taxon>
        <taxon>Basidiomycota</taxon>
        <taxon>Agaricomycotina</taxon>
        <taxon>Agaricomycetes</taxon>
        <taxon>Polyporales</taxon>
        <taxon>Grifolaceae</taxon>
        <taxon>Grifola</taxon>
    </lineage>
</organism>
<dbReference type="Proteomes" id="UP000092993">
    <property type="component" value="Unassembled WGS sequence"/>
</dbReference>
<keyword evidence="4" id="KW-1185">Reference proteome</keyword>
<dbReference type="SFLD" id="SFLDS00005">
    <property type="entry name" value="Isoprenoid_Synthase_Type_I"/>
    <property type="match status" value="1"/>
</dbReference>
<dbReference type="AlphaFoldDB" id="A0A1C7LPZ5"/>
<accession>A0A1C7LPZ5</accession>
<comment type="similarity">
    <text evidence="1">Belongs to the trichodiene synthase family.</text>
</comment>
<dbReference type="InterPro" id="IPR024652">
    <property type="entry name" value="Trichodiene_synth"/>
</dbReference>
<comment type="caution">
    <text evidence="3">The sequence shown here is derived from an EMBL/GenBank/DDBJ whole genome shotgun (WGS) entry which is preliminary data.</text>
</comment>
<gene>
    <name evidence="3" type="primary">TRI5_0</name>
    <name evidence="3" type="ORF">A0H81_13316</name>
</gene>
<evidence type="ECO:0000313" key="4">
    <source>
        <dbReference type="Proteomes" id="UP000092993"/>
    </source>
</evidence>
<dbReference type="OMA" id="HPLEYQV"/>
<reference evidence="3 4" key="1">
    <citation type="submission" date="2016-03" db="EMBL/GenBank/DDBJ databases">
        <title>Whole genome sequencing of Grifola frondosa 9006-11.</title>
        <authorList>
            <person name="Min B."/>
            <person name="Park H."/>
            <person name="Kim J.-G."/>
            <person name="Cho H."/>
            <person name="Oh Y.-L."/>
            <person name="Kong W.-S."/>
            <person name="Choi I.-G."/>
        </authorList>
    </citation>
    <scope>NUCLEOTIDE SEQUENCE [LARGE SCALE GENOMIC DNA]</scope>
    <source>
        <strain evidence="3 4">9006-11</strain>
    </source>
</reference>
<proteinExistence type="inferred from homology"/>
<dbReference type="Pfam" id="PF06330">
    <property type="entry name" value="TRI5"/>
    <property type="match status" value="1"/>
</dbReference>
<evidence type="ECO:0000313" key="3">
    <source>
        <dbReference type="EMBL" id="OBZ66821.1"/>
    </source>
</evidence>
<dbReference type="SFLD" id="SFLDG01021">
    <property type="entry name" value="Trichodiene_Synthase_Like"/>
    <property type="match status" value="1"/>
</dbReference>
<protein>
    <submittedName>
        <fullName evidence="3">Trichodiene synthase</fullName>
    </submittedName>
</protein>